<evidence type="ECO:0000313" key="2">
    <source>
        <dbReference type="Proteomes" id="UP000033651"/>
    </source>
</evidence>
<comment type="caution">
    <text evidence="1">The sequence shown here is derived from an EMBL/GenBank/DDBJ whole genome shotgun (WGS) entry which is preliminary data.</text>
</comment>
<proteinExistence type="predicted"/>
<dbReference type="AlphaFoldDB" id="A0A0F3KMR2"/>
<protein>
    <submittedName>
        <fullName evidence="1">Uncharacterized protein</fullName>
    </submittedName>
</protein>
<dbReference type="EMBL" id="JZRB01000025">
    <property type="protein sequence ID" value="KJV32461.1"/>
    <property type="molecule type" value="Genomic_DNA"/>
</dbReference>
<reference evidence="1 2" key="1">
    <citation type="submission" date="2015-03" db="EMBL/GenBank/DDBJ databases">
        <title>Draft genome sequence of Luteibacter yeojuensis strain SU11.</title>
        <authorList>
            <person name="Sulaiman J."/>
            <person name="Priya K."/>
            <person name="Chan K.-G."/>
        </authorList>
    </citation>
    <scope>NUCLEOTIDE SEQUENCE [LARGE SCALE GENOMIC DNA]</scope>
    <source>
        <strain evidence="1 2">SU11</strain>
    </source>
</reference>
<evidence type="ECO:0000313" key="1">
    <source>
        <dbReference type="EMBL" id="KJV32461.1"/>
    </source>
</evidence>
<organism evidence="1 2">
    <name type="scientific">Luteibacter yeojuensis</name>
    <dbReference type="NCBI Taxonomy" id="345309"/>
    <lineage>
        <taxon>Bacteria</taxon>
        <taxon>Pseudomonadati</taxon>
        <taxon>Pseudomonadota</taxon>
        <taxon>Gammaproteobacteria</taxon>
        <taxon>Lysobacterales</taxon>
        <taxon>Rhodanobacteraceae</taxon>
        <taxon>Luteibacter</taxon>
    </lineage>
</organism>
<gene>
    <name evidence="1" type="ORF">VI08_11960</name>
</gene>
<sequence>MAPRALPGLGRQACAQFVDAKAGNRGDRHDVGIGERRARQRAAHLARRGVHAFRRHGVGLA</sequence>
<name>A0A0F3KMR2_9GAMM</name>
<keyword evidence="2" id="KW-1185">Reference proteome</keyword>
<accession>A0A0F3KMR2</accession>
<dbReference type="Proteomes" id="UP000033651">
    <property type="component" value="Unassembled WGS sequence"/>
</dbReference>